<evidence type="ECO:0000313" key="11">
    <source>
        <dbReference type="Proteomes" id="UP000266861"/>
    </source>
</evidence>
<dbReference type="InterPro" id="IPR011990">
    <property type="entry name" value="TPR-like_helical_dom_sf"/>
</dbReference>
<dbReference type="GO" id="GO:0046813">
    <property type="term" value="P:receptor-mediated virion attachment to host cell"/>
    <property type="evidence" value="ECO:0007669"/>
    <property type="project" value="TreeGrafter"/>
</dbReference>
<dbReference type="STRING" id="1348612.A0A397IAC7"/>
<dbReference type="Pfam" id="PF00515">
    <property type="entry name" value="TPR_1"/>
    <property type="match status" value="1"/>
</dbReference>
<feature type="domain" description="BED-type" evidence="9">
    <location>
        <begin position="159"/>
        <end position="213"/>
    </location>
</feature>
<reference evidence="10 11" key="1">
    <citation type="submission" date="2018-08" db="EMBL/GenBank/DDBJ databases">
        <title>Genome and evolution of the arbuscular mycorrhizal fungus Diversispora epigaea (formerly Glomus versiforme) and its bacterial endosymbionts.</title>
        <authorList>
            <person name="Sun X."/>
            <person name="Fei Z."/>
            <person name="Harrison M."/>
        </authorList>
    </citation>
    <scope>NUCLEOTIDE SEQUENCE [LARGE SCALE GENOMIC DNA]</scope>
    <source>
        <strain evidence="10 11">IT104</strain>
    </source>
</reference>
<dbReference type="PROSITE" id="PS50808">
    <property type="entry name" value="ZF_BED"/>
    <property type="match status" value="2"/>
</dbReference>
<evidence type="ECO:0000256" key="1">
    <source>
        <dbReference type="ARBA" id="ARBA00022723"/>
    </source>
</evidence>
<evidence type="ECO:0000259" key="9">
    <source>
        <dbReference type="PROSITE" id="PS50808"/>
    </source>
</evidence>
<keyword evidence="1" id="KW-0479">Metal-binding</keyword>
<dbReference type="SUPFAM" id="SSF48452">
    <property type="entry name" value="TPR-like"/>
    <property type="match status" value="1"/>
</dbReference>
<dbReference type="SMART" id="SM00614">
    <property type="entry name" value="ZnF_BED"/>
    <property type="match status" value="2"/>
</dbReference>
<dbReference type="SUPFAM" id="SSF57667">
    <property type="entry name" value="beta-beta-alpha zinc fingers"/>
    <property type="match status" value="2"/>
</dbReference>
<keyword evidence="2" id="KW-0677">Repeat</keyword>
<gene>
    <name evidence="10" type="ORF">Glove_248g29</name>
</gene>
<dbReference type="GO" id="GO:0008270">
    <property type="term" value="F:zinc ion binding"/>
    <property type="evidence" value="ECO:0007669"/>
    <property type="project" value="UniProtKB-KW"/>
</dbReference>
<protein>
    <recommendedName>
        <fullName evidence="9">BED-type domain-containing protein</fullName>
    </recommendedName>
</protein>
<dbReference type="PANTHER" id="PTHR44858">
    <property type="entry name" value="TETRATRICOPEPTIDE REPEAT PROTEIN 6"/>
    <property type="match status" value="1"/>
</dbReference>
<evidence type="ECO:0000256" key="3">
    <source>
        <dbReference type="ARBA" id="ARBA00022771"/>
    </source>
</evidence>
<dbReference type="InterPro" id="IPR019734">
    <property type="entry name" value="TPR_rpt"/>
</dbReference>
<feature type="repeat" description="TPR" evidence="7">
    <location>
        <begin position="370"/>
        <end position="403"/>
    </location>
</feature>
<dbReference type="SMART" id="SM00028">
    <property type="entry name" value="TPR"/>
    <property type="match status" value="4"/>
</dbReference>
<keyword evidence="5" id="KW-0862">Zinc</keyword>
<evidence type="ECO:0000256" key="7">
    <source>
        <dbReference type="PROSITE-ProRule" id="PRU00339"/>
    </source>
</evidence>
<name>A0A397IAC7_9GLOM</name>
<proteinExistence type="predicted"/>
<dbReference type="GO" id="GO:0003677">
    <property type="term" value="F:DNA binding"/>
    <property type="evidence" value="ECO:0007669"/>
    <property type="project" value="InterPro"/>
</dbReference>
<dbReference type="InterPro" id="IPR003656">
    <property type="entry name" value="Znf_BED"/>
</dbReference>
<dbReference type="Proteomes" id="UP000266861">
    <property type="component" value="Unassembled WGS sequence"/>
</dbReference>
<feature type="domain" description="BED-type" evidence="9">
    <location>
        <begin position="60"/>
        <end position="114"/>
    </location>
</feature>
<dbReference type="Pfam" id="PF02892">
    <property type="entry name" value="zf-BED"/>
    <property type="match status" value="2"/>
</dbReference>
<feature type="repeat" description="TPR" evidence="7">
    <location>
        <begin position="268"/>
        <end position="301"/>
    </location>
</feature>
<evidence type="ECO:0000256" key="2">
    <source>
        <dbReference type="ARBA" id="ARBA00022737"/>
    </source>
</evidence>
<evidence type="ECO:0000313" key="10">
    <source>
        <dbReference type="EMBL" id="RHZ71992.1"/>
    </source>
</evidence>
<feature type="compositionally biased region" description="Low complexity" evidence="8">
    <location>
        <begin position="118"/>
        <end position="132"/>
    </location>
</feature>
<organism evidence="10 11">
    <name type="scientific">Diversispora epigaea</name>
    <dbReference type="NCBI Taxonomy" id="1348612"/>
    <lineage>
        <taxon>Eukaryota</taxon>
        <taxon>Fungi</taxon>
        <taxon>Fungi incertae sedis</taxon>
        <taxon>Mucoromycota</taxon>
        <taxon>Glomeromycotina</taxon>
        <taxon>Glomeromycetes</taxon>
        <taxon>Diversisporales</taxon>
        <taxon>Diversisporaceae</taxon>
        <taxon>Diversispora</taxon>
    </lineage>
</organism>
<dbReference type="Pfam" id="PF13181">
    <property type="entry name" value="TPR_8"/>
    <property type="match status" value="1"/>
</dbReference>
<dbReference type="EMBL" id="PQFF01000229">
    <property type="protein sequence ID" value="RHZ71992.1"/>
    <property type="molecule type" value="Genomic_DNA"/>
</dbReference>
<keyword evidence="4 7" id="KW-0802">TPR repeat</keyword>
<dbReference type="Pfam" id="PF13414">
    <property type="entry name" value="TPR_11"/>
    <property type="match status" value="1"/>
</dbReference>
<dbReference type="OrthoDB" id="2942533at2759"/>
<feature type="repeat" description="TPR" evidence="7">
    <location>
        <begin position="302"/>
        <end position="335"/>
    </location>
</feature>
<dbReference type="PROSITE" id="PS50005">
    <property type="entry name" value="TPR"/>
    <property type="match status" value="4"/>
</dbReference>
<feature type="repeat" description="TPR" evidence="7">
    <location>
        <begin position="336"/>
        <end position="369"/>
    </location>
</feature>
<evidence type="ECO:0000256" key="5">
    <source>
        <dbReference type="ARBA" id="ARBA00022833"/>
    </source>
</evidence>
<feature type="region of interest" description="Disordered" evidence="8">
    <location>
        <begin position="118"/>
        <end position="147"/>
    </location>
</feature>
<dbReference type="InterPro" id="IPR050498">
    <property type="entry name" value="Ycf3"/>
</dbReference>
<dbReference type="PANTHER" id="PTHR44858:SF1">
    <property type="entry name" value="UDP-N-ACETYLGLUCOSAMINE--PEPTIDE N-ACETYLGLUCOSAMINYLTRANSFERASE SPINDLY-RELATED"/>
    <property type="match status" value="1"/>
</dbReference>
<dbReference type="PROSITE" id="PS50293">
    <property type="entry name" value="TPR_REGION"/>
    <property type="match status" value="3"/>
</dbReference>
<dbReference type="AlphaFoldDB" id="A0A397IAC7"/>
<evidence type="ECO:0000256" key="4">
    <source>
        <dbReference type="ARBA" id="ARBA00022803"/>
    </source>
</evidence>
<keyword evidence="3 6" id="KW-0863">Zinc-finger</keyword>
<dbReference type="InterPro" id="IPR036236">
    <property type="entry name" value="Znf_C2H2_sf"/>
</dbReference>
<comment type="caution">
    <text evidence="10">The sequence shown here is derived from an EMBL/GenBank/DDBJ whole genome shotgun (WGS) entry which is preliminary data.</text>
</comment>
<evidence type="ECO:0000256" key="6">
    <source>
        <dbReference type="PROSITE-ProRule" id="PRU00027"/>
    </source>
</evidence>
<keyword evidence="11" id="KW-1185">Reference proteome</keyword>
<evidence type="ECO:0000256" key="8">
    <source>
        <dbReference type="SAM" id="MobiDB-lite"/>
    </source>
</evidence>
<dbReference type="Gene3D" id="1.25.40.10">
    <property type="entry name" value="Tetratricopeptide repeat domain"/>
    <property type="match status" value="2"/>
</dbReference>
<sequence>MVDESSINYLSSSIDSTDYIPDYFYVSSPIHEQDIAIQTTSSIIHEQEIQIESSTSSNAHVKSKVWDYFTKPYGPPKSRKTKCHKCKIEFSYHGSPSSLKYHLKNKHKIDISTNLSQVKRQSQQQQIPSQQSNFPPYSEPSFSENRNSLLQSGTTSLADKKSKVWDYFTKPYGPSKSLKTKCHKCEMEFSYNGSPSSLKYHLIHRHNIDMSTNSRHAMNQMHENQNQPLNLQLQNLKQKNADILTAEEGFFTVLNKLLKINRNDKGNKDALIIRGKFYKKVGIYEESIADLNKVLEIEPNNVKVLISKGKVYKKMGKYEESIADLSRALEIEPNNAEVLISRGYTYFRMKEYEEYMADLSRALEIEPNNAEVLISRGYTYFRMKEYEESIVDLSRALEIEPNNVGALISRGKSYYMIDKYEESIADLREL</sequence>
<accession>A0A397IAC7</accession>